<proteinExistence type="predicted"/>
<organism evidence="1 2">
    <name type="scientific">Naganishia liquefaciens</name>
    <dbReference type="NCBI Taxonomy" id="104408"/>
    <lineage>
        <taxon>Eukaryota</taxon>
        <taxon>Fungi</taxon>
        <taxon>Dikarya</taxon>
        <taxon>Basidiomycota</taxon>
        <taxon>Agaricomycotina</taxon>
        <taxon>Tremellomycetes</taxon>
        <taxon>Filobasidiales</taxon>
        <taxon>Filobasidiaceae</taxon>
        <taxon>Naganishia</taxon>
    </lineage>
</organism>
<reference evidence="1" key="1">
    <citation type="submission" date="2020-07" db="EMBL/GenBank/DDBJ databases">
        <title>Draft Genome Sequence of a Deep-Sea Yeast, Naganishia (Cryptococcus) liquefaciens strain N6.</title>
        <authorList>
            <person name="Han Y.W."/>
            <person name="Kajitani R."/>
            <person name="Morimoto H."/>
            <person name="Parhat M."/>
            <person name="Tsubouchi H."/>
            <person name="Bakenova O."/>
            <person name="Ogata M."/>
            <person name="Argunhan B."/>
            <person name="Aoki R."/>
            <person name="Kajiwara S."/>
            <person name="Itoh T."/>
            <person name="Iwasaki H."/>
        </authorList>
    </citation>
    <scope>NUCLEOTIDE SEQUENCE</scope>
    <source>
        <strain evidence="1">N6</strain>
    </source>
</reference>
<dbReference type="AlphaFoldDB" id="A0A8H3YFD7"/>
<evidence type="ECO:0000313" key="2">
    <source>
        <dbReference type="Proteomes" id="UP000620104"/>
    </source>
</evidence>
<evidence type="ECO:0000313" key="1">
    <source>
        <dbReference type="EMBL" id="GHJ87610.1"/>
    </source>
</evidence>
<protein>
    <submittedName>
        <fullName evidence="1">Uncharacterized protein</fullName>
    </submittedName>
</protein>
<comment type="caution">
    <text evidence="1">The sequence shown here is derived from an EMBL/GenBank/DDBJ whole genome shotgun (WGS) entry which is preliminary data.</text>
</comment>
<name>A0A8H3YFD7_9TREE</name>
<dbReference type="EMBL" id="BLZA01000023">
    <property type="protein sequence ID" value="GHJ87610.1"/>
    <property type="molecule type" value="Genomic_DNA"/>
</dbReference>
<sequence>MVQRNQGDKDTWLECARVWCDLNNDKRRFKGIGNYQLHRLESLERYQNKDAAGVELEKALKVVSQGIESERLESLKGITTFDEFLNRLEAGAGDDVTAASKSLEAATTAYTFARRNRARNARLDDPRCESLYFTTRLPRIGSSLPTEARWARLKPKRHPVPRQSHWNG</sequence>
<dbReference type="Proteomes" id="UP000620104">
    <property type="component" value="Unassembled WGS sequence"/>
</dbReference>
<accession>A0A8H3YFD7</accession>
<keyword evidence="2" id="KW-1185">Reference proteome</keyword>
<gene>
    <name evidence="1" type="ORF">NliqN6_4012</name>
</gene>